<keyword evidence="8" id="KW-0966">Cell projection</keyword>
<comment type="similarity">
    <text evidence="2">Belongs to the flagellar radial spoke RSP3 family.</text>
</comment>
<accession>A0AAV2YGV6</accession>
<keyword evidence="12" id="KW-1185">Reference proteome</keyword>
<keyword evidence="3" id="KW-0963">Cytoplasm</keyword>
<organism evidence="11 12">
    <name type="scientific">Lagenidium giganteum</name>
    <dbReference type="NCBI Taxonomy" id="4803"/>
    <lineage>
        <taxon>Eukaryota</taxon>
        <taxon>Sar</taxon>
        <taxon>Stramenopiles</taxon>
        <taxon>Oomycota</taxon>
        <taxon>Peronosporomycetes</taxon>
        <taxon>Pythiales</taxon>
        <taxon>Pythiaceae</taxon>
    </lineage>
</organism>
<comment type="caution">
    <text evidence="11">The sequence shown here is derived from an EMBL/GenBank/DDBJ whole genome shotgun (WGS) entry which is preliminary data.</text>
</comment>
<evidence type="ECO:0000256" key="2">
    <source>
        <dbReference type="ARBA" id="ARBA00006737"/>
    </source>
</evidence>
<evidence type="ECO:0000256" key="1">
    <source>
        <dbReference type="ARBA" id="ARBA00004611"/>
    </source>
</evidence>
<keyword evidence="4" id="KW-0597">Phosphoprotein</keyword>
<feature type="region of interest" description="Disordered" evidence="10">
    <location>
        <begin position="72"/>
        <end position="117"/>
    </location>
</feature>
<dbReference type="EMBL" id="DAKRPA010000341">
    <property type="protein sequence ID" value="DAZ93138.1"/>
    <property type="molecule type" value="Genomic_DNA"/>
</dbReference>
<evidence type="ECO:0000256" key="3">
    <source>
        <dbReference type="ARBA" id="ARBA00022490"/>
    </source>
</evidence>
<dbReference type="Pfam" id="PF06098">
    <property type="entry name" value="Radial_spoke_3"/>
    <property type="match status" value="1"/>
</dbReference>
<dbReference type="InterPro" id="IPR009290">
    <property type="entry name" value="Radial_spoke_3"/>
</dbReference>
<dbReference type="GO" id="GO:0005929">
    <property type="term" value="C:cilium"/>
    <property type="evidence" value="ECO:0007669"/>
    <property type="project" value="TreeGrafter"/>
</dbReference>
<reference evidence="11" key="1">
    <citation type="submission" date="2022-11" db="EMBL/GenBank/DDBJ databases">
        <authorList>
            <person name="Morgan W.R."/>
            <person name="Tartar A."/>
        </authorList>
    </citation>
    <scope>NUCLEOTIDE SEQUENCE</scope>
    <source>
        <strain evidence="11">ARSEF 373</strain>
    </source>
</reference>
<proteinExistence type="inferred from homology"/>
<comment type="subcellular location">
    <subcellularLocation>
        <location evidence="1">Cytoplasm</location>
        <location evidence="1">Cytoskeleton</location>
        <location evidence="1">Flagellum axoneme</location>
    </subcellularLocation>
</comment>
<keyword evidence="6" id="KW-0969">Cilium</keyword>
<keyword evidence="7" id="KW-0206">Cytoskeleton</keyword>
<protein>
    <recommendedName>
        <fullName evidence="13">Radial spoke protein 3</fullName>
    </recommendedName>
</protein>
<dbReference type="AlphaFoldDB" id="A0AAV2YGV6"/>
<evidence type="ECO:0000256" key="8">
    <source>
        <dbReference type="ARBA" id="ARBA00023273"/>
    </source>
</evidence>
<feature type="coiled-coil region" evidence="9">
    <location>
        <begin position="220"/>
        <end position="262"/>
    </location>
</feature>
<dbReference type="PANTHER" id="PTHR21648">
    <property type="entry name" value="FLAGELLAR RADIAL SPOKE PROTEIN 3"/>
    <property type="match status" value="1"/>
</dbReference>
<sequence length="335" mass="37928">RRRLRSPCAATRARQEALSVCATMDSATKAMEGGGYEFSAAPRSVANKRIKPRENGDRPQNIMYDKRVHRGSAYITREETPEASNKLVAESRNTKAKSQNHAGSQQRPITPPPLDGRSHMDIQTDNYLEELTDRNPEVDVDTQTDALLDLHPPVTFIPSASGVDVSTQIENGDLFDFDLEVEPILEVLVGKTLEIGMLEVLEEQELQEIRHRQELFEQSRNAELAEVQRLEAEAKRKYAEKQRRLDEEKKRLQVQAELEEKVAARAYAKNYLGDLHTQVFGALVDTGYFFDPIFRDVRDQFLPEVVDRAAAIADGTDTARKLLDGILLECLKRRP</sequence>
<dbReference type="Proteomes" id="UP001146120">
    <property type="component" value="Unassembled WGS sequence"/>
</dbReference>
<feature type="non-terminal residue" evidence="11">
    <location>
        <position position="1"/>
    </location>
</feature>
<evidence type="ECO:0000256" key="10">
    <source>
        <dbReference type="SAM" id="MobiDB-lite"/>
    </source>
</evidence>
<name>A0AAV2YGV6_9STRA</name>
<gene>
    <name evidence="11" type="ORF">N0F65_009132</name>
</gene>
<feature type="compositionally biased region" description="Polar residues" evidence="10">
    <location>
        <begin position="96"/>
        <end position="108"/>
    </location>
</feature>
<evidence type="ECO:0000256" key="5">
    <source>
        <dbReference type="ARBA" id="ARBA00022846"/>
    </source>
</evidence>
<evidence type="ECO:0000256" key="9">
    <source>
        <dbReference type="SAM" id="Coils"/>
    </source>
</evidence>
<evidence type="ECO:0008006" key="13">
    <source>
        <dbReference type="Google" id="ProtNLM"/>
    </source>
</evidence>
<evidence type="ECO:0000256" key="6">
    <source>
        <dbReference type="ARBA" id="ARBA00023069"/>
    </source>
</evidence>
<dbReference type="PANTHER" id="PTHR21648:SF0">
    <property type="entry name" value="RADIAL SPOKE HEAD PROTEIN 3 HOMOLOG"/>
    <property type="match status" value="1"/>
</dbReference>
<evidence type="ECO:0000256" key="7">
    <source>
        <dbReference type="ARBA" id="ARBA00023212"/>
    </source>
</evidence>
<reference evidence="11" key="2">
    <citation type="journal article" date="2023" name="Microbiol Resour">
        <title>Decontamination and Annotation of the Draft Genome Sequence of the Oomycete Lagenidium giganteum ARSEF 373.</title>
        <authorList>
            <person name="Morgan W.R."/>
            <person name="Tartar A."/>
        </authorList>
    </citation>
    <scope>NUCLEOTIDE SEQUENCE</scope>
    <source>
        <strain evidence="11">ARSEF 373</strain>
    </source>
</reference>
<evidence type="ECO:0000313" key="11">
    <source>
        <dbReference type="EMBL" id="DAZ93138.1"/>
    </source>
</evidence>
<keyword evidence="9" id="KW-0175">Coiled coil</keyword>
<evidence type="ECO:0000256" key="4">
    <source>
        <dbReference type="ARBA" id="ARBA00022553"/>
    </source>
</evidence>
<evidence type="ECO:0000313" key="12">
    <source>
        <dbReference type="Proteomes" id="UP001146120"/>
    </source>
</evidence>
<keyword evidence="5" id="KW-0282">Flagellum</keyword>